<accession>A0A9W9IA56</accession>
<feature type="region of interest" description="Disordered" evidence="1">
    <location>
        <begin position="28"/>
        <end position="70"/>
    </location>
</feature>
<feature type="signal peptide" evidence="2">
    <location>
        <begin position="1"/>
        <end position="19"/>
    </location>
</feature>
<dbReference type="EMBL" id="JAPQKO010000003">
    <property type="protein sequence ID" value="KAJ5171918.1"/>
    <property type="molecule type" value="Genomic_DNA"/>
</dbReference>
<feature type="compositionally biased region" description="Basic and acidic residues" evidence="1">
    <location>
        <begin position="319"/>
        <end position="342"/>
    </location>
</feature>
<dbReference type="AlphaFoldDB" id="A0A9W9IA56"/>
<feature type="chain" id="PRO_5040891274" evidence="2">
    <location>
        <begin position="20"/>
        <end position="939"/>
    </location>
</feature>
<keyword evidence="4" id="KW-1185">Reference proteome</keyword>
<keyword evidence="2" id="KW-0732">Signal</keyword>
<reference evidence="3" key="1">
    <citation type="submission" date="2022-11" db="EMBL/GenBank/DDBJ databases">
        <authorList>
            <person name="Petersen C."/>
        </authorList>
    </citation>
    <scope>NUCLEOTIDE SEQUENCE</scope>
    <source>
        <strain evidence="3">IBT 21917</strain>
    </source>
</reference>
<evidence type="ECO:0000313" key="3">
    <source>
        <dbReference type="EMBL" id="KAJ5171918.1"/>
    </source>
</evidence>
<comment type="caution">
    <text evidence="3">The sequence shown here is derived from an EMBL/GenBank/DDBJ whole genome shotgun (WGS) entry which is preliminary data.</text>
</comment>
<feature type="compositionally biased region" description="Polar residues" evidence="1">
    <location>
        <begin position="33"/>
        <end position="54"/>
    </location>
</feature>
<gene>
    <name evidence="3" type="ORF">N7492_004511</name>
</gene>
<evidence type="ECO:0000256" key="2">
    <source>
        <dbReference type="SAM" id="SignalP"/>
    </source>
</evidence>
<reference evidence="3" key="2">
    <citation type="journal article" date="2023" name="IMA Fungus">
        <title>Comparative genomic study of the Penicillium genus elucidates a diverse pangenome and 15 lateral gene transfer events.</title>
        <authorList>
            <person name="Petersen C."/>
            <person name="Sorensen T."/>
            <person name="Nielsen M.R."/>
            <person name="Sondergaard T.E."/>
            <person name="Sorensen J.L."/>
            <person name="Fitzpatrick D.A."/>
            <person name="Frisvad J.C."/>
            <person name="Nielsen K.L."/>
        </authorList>
    </citation>
    <scope>NUCLEOTIDE SEQUENCE</scope>
    <source>
        <strain evidence="3">IBT 21917</strain>
    </source>
</reference>
<sequence>MQVLPQLLLWTALRGQVFANPIVISGHPRNSDAPGSNQDTQHTNATDPQSSPISVDSDDRASLVPRRTPRLTKVETDNDELEWRFAYKGDWVNKSCADPHTDSRYGTWWEAWTYAEVPTAWSQLFHDFKEDTKKQGKRPLSLDSWIWDVFWQGDPYCRLAESHSCAAPTCVPEVLPAAAIYIMKSIANANQFVHTFVTQFQRVVIIEMEEIQEFVETFTDRNPHMSQEAMKMMIDGITMLVGFASASLWNDVFKEAKIFPQYLKKMPGVKAPKPDRKDGVRHGDNGKDKGKAKDNGDMTEKNEVKDNGKGRNGMTLAEAKARDKNEKQQADVKKAQDVEDAKAGGSGEGNERSVYKDVSNAAIAWSFIEGKDSMTKMKDPLPDVVAQIRRYAASYFNTTTQTMVNQLEKMMWANDSKSQHHVYSMLADGGMLNLSNTFLDDGLDKIKRRQTSLLWNKLLPEVWRLSDKTMYPFILRAPAADWKCGKEVKDHGGKVTKKTKWNMGLYMDEDTNVATRVCDNEDNLDESNTFWLLNANYEDWDQRGAYPFTMLKGGNRASLNGQKWPIHIEDVVASTYAGFLQHGKRNGYEMPSSSSLVVTNGWHIKDFGWPALGHVRTPGFFNLTVCLDPQEAEDRIKKGIKPPCGETPEGASDVEGKPNDAGYIAGWCTIHITQFKPNLKGNKGSVPDQMVNPIKGYQIAVALYEGGNKPLVFASKQPVDGTLAIKSKLPHMLYVQDNYKDENGDDLLAFWYNDQFWLQNNTKHQSTDADKAWDGLKREFTTGFTCKNPDEDPKKDPPVPVPKNAVPAYYGTTEPKLATDVKKYKKGTCMIHIREYQQHEMKNALNPGIYAMEITIWDDDKNLIAYTPKANKPPGIKHTVDIKGPLPYIVMCWLGTEDGKGDNDKAKPGCKYADQKFMVDAHSSGWHGGLRDSWQEFDC</sequence>
<feature type="compositionally biased region" description="Basic and acidic residues" evidence="1">
    <location>
        <begin position="272"/>
        <end position="309"/>
    </location>
</feature>
<evidence type="ECO:0000256" key="1">
    <source>
        <dbReference type="SAM" id="MobiDB-lite"/>
    </source>
</evidence>
<dbReference type="OrthoDB" id="3257981at2759"/>
<dbReference type="Proteomes" id="UP001146351">
    <property type="component" value="Unassembled WGS sequence"/>
</dbReference>
<protein>
    <submittedName>
        <fullName evidence="3">Uncharacterized protein</fullName>
    </submittedName>
</protein>
<feature type="region of interest" description="Disordered" evidence="1">
    <location>
        <begin position="267"/>
        <end position="352"/>
    </location>
</feature>
<organism evidence="3 4">
    <name type="scientific">Penicillium capsulatum</name>
    <dbReference type="NCBI Taxonomy" id="69766"/>
    <lineage>
        <taxon>Eukaryota</taxon>
        <taxon>Fungi</taxon>
        <taxon>Dikarya</taxon>
        <taxon>Ascomycota</taxon>
        <taxon>Pezizomycotina</taxon>
        <taxon>Eurotiomycetes</taxon>
        <taxon>Eurotiomycetidae</taxon>
        <taxon>Eurotiales</taxon>
        <taxon>Aspergillaceae</taxon>
        <taxon>Penicillium</taxon>
    </lineage>
</organism>
<evidence type="ECO:0000313" key="4">
    <source>
        <dbReference type="Proteomes" id="UP001146351"/>
    </source>
</evidence>
<feature type="region of interest" description="Disordered" evidence="1">
    <location>
        <begin position="637"/>
        <end position="656"/>
    </location>
</feature>
<proteinExistence type="predicted"/>
<name>A0A9W9IA56_9EURO</name>